<dbReference type="InterPro" id="IPR006121">
    <property type="entry name" value="HMA_dom"/>
</dbReference>
<feature type="region of interest" description="Disordered" evidence="4">
    <location>
        <begin position="134"/>
        <end position="166"/>
    </location>
</feature>
<evidence type="ECO:0000256" key="2">
    <source>
        <dbReference type="ARBA" id="ARBA00023289"/>
    </source>
</evidence>
<gene>
    <name evidence="6" type="ORF">SI8410_08011239</name>
</gene>
<keyword evidence="1" id="KW-0479">Metal-binding</keyword>
<feature type="region of interest" description="Disordered" evidence="4">
    <location>
        <begin position="234"/>
        <end position="299"/>
    </location>
</feature>
<feature type="compositionally biased region" description="Basic and acidic residues" evidence="4">
    <location>
        <begin position="237"/>
        <end position="293"/>
    </location>
</feature>
<accession>A0A7I8KSD9</accession>
<dbReference type="InterPro" id="IPR036163">
    <property type="entry name" value="HMA_dom_sf"/>
</dbReference>
<comment type="similarity">
    <text evidence="3">Belongs to the HIPP family.</text>
</comment>
<keyword evidence="2" id="KW-0449">Lipoprotein</keyword>
<dbReference type="PROSITE" id="PS50846">
    <property type="entry name" value="HMA_2"/>
    <property type="match status" value="2"/>
</dbReference>
<dbReference type="Gene3D" id="3.30.70.100">
    <property type="match status" value="2"/>
</dbReference>
<feature type="region of interest" description="Disordered" evidence="4">
    <location>
        <begin position="1"/>
        <end position="71"/>
    </location>
</feature>
<sequence length="350" mass="37865">MGEEEKKPEEKKVEGEGKKEEPNKQEGCGEEKKKEGDGKKEGEGGEKKGDGGGGEGGGEKKESPPPPPPEEIVMRIFMHCEGCARKVMRSLKGFPGVETVTTDCRTHKVVVKGKVAAADPLKVVDRVEKKSGRKVELLTPIPPKPEEKKEEKEEEKPKPEEKKEEPTVISVVLKVHMHCEACLQEIKKRILKMKGVQSVDPDLKSSQVTVKGIFEPQKLVEYIYKRTGKHAAIVKTEPADKKPEDKAGDEKKADGGGEGEKEKKDGGGGEGEKKEGGGGGEGEKKEGGGEGQKEGAAAVDEAAAAVVAAAAKLGELTKNPFLYYYPKYQVEYAYPPQIFSDENPNACSVM</sequence>
<dbReference type="Proteomes" id="UP000663760">
    <property type="component" value="Chromosome 8"/>
</dbReference>
<evidence type="ECO:0000313" key="6">
    <source>
        <dbReference type="EMBL" id="CAA7400561.1"/>
    </source>
</evidence>
<evidence type="ECO:0000313" key="7">
    <source>
        <dbReference type="Proteomes" id="UP000663760"/>
    </source>
</evidence>
<dbReference type="GO" id="GO:0046872">
    <property type="term" value="F:metal ion binding"/>
    <property type="evidence" value="ECO:0007669"/>
    <property type="project" value="UniProtKB-KW"/>
</dbReference>
<keyword evidence="2" id="KW-0636">Prenylation</keyword>
<evidence type="ECO:0000256" key="4">
    <source>
        <dbReference type="SAM" id="MobiDB-lite"/>
    </source>
</evidence>
<dbReference type="OrthoDB" id="785630at2759"/>
<feature type="compositionally biased region" description="Basic and acidic residues" evidence="4">
    <location>
        <begin position="1"/>
        <end position="50"/>
    </location>
</feature>
<organism evidence="6 7">
    <name type="scientific">Spirodela intermedia</name>
    <name type="common">Intermediate duckweed</name>
    <dbReference type="NCBI Taxonomy" id="51605"/>
    <lineage>
        <taxon>Eukaryota</taxon>
        <taxon>Viridiplantae</taxon>
        <taxon>Streptophyta</taxon>
        <taxon>Embryophyta</taxon>
        <taxon>Tracheophyta</taxon>
        <taxon>Spermatophyta</taxon>
        <taxon>Magnoliopsida</taxon>
        <taxon>Liliopsida</taxon>
        <taxon>Araceae</taxon>
        <taxon>Lemnoideae</taxon>
        <taxon>Spirodela</taxon>
    </lineage>
</organism>
<dbReference type="CDD" id="cd00371">
    <property type="entry name" value="HMA"/>
    <property type="match status" value="2"/>
</dbReference>
<evidence type="ECO:0000259" key="5">
    <source>
        <dbReference type="PROSITE" id="PS50846"/>
    </source>
</evidence>
<keyword evidence="7" id="KW-1185">Reference proteome</keyword>
<proteinExistence type="inferred from homology"/>
<feature type="domain" description="HMA" evidence="5">
    <location>
        <begin position="69"/>
        <end position="135"/>
    </location>
</feature>
<dbReference type="AlphaFoldDB" id="A0A7I8KSD9"/>
<dbReference type="EMBL" id="LR746271">
    <property type="protein sequence ID" value="CAA7400561.1"/>
    <property type="molecule type" value="Genomic_DNA"/>
</dbReference>
<dbReference type="PANTHER" id="PTHR46195">
    <property type="entry name" value="HEAVY METAL-ASSOCIATED ISOPRENYLATED PLANT PROTEIN 7"/>
    <property type="match status" value="1"/>
</dbReference>
<name>A0A7I8KSD9_SPIIN</name>
<reference evidence="6" key="1">
    <citation type="submission" date="2020-02" db="EMBL/GenBank/DDBJ databases">
        <authorList>
            <person name="Scholz U."/>
            <person name="Mascher M."/>
            <person name="Fiebig A."/>
        </authorList>
    </citation>
    <scope>NUCLEOTIDE SEQUENCE</scope>
</reference>
<protein>
    <recommendedName>
        <fullName evidence="5">HMA domain-containing protein</fullName>
    </recommendedName>
</protein>
<feature type="compositionally biased region" description="Basic and acidic residues" evidence="4">
    <location>
        <begin position="144"/>
        <end position="166"/>
    </location>
</feature>
<evidence type="ECO:0000256" key="1">
    <source>
        <dbReference type="ARBA" id="ARBA00022723"/>
    </source>
</evidence>
<dbReference type="Pfam" id="PF00403">
    <property type="entry name" value="HMA"/>
    <property type="match status" value="2"/>
</dbReference>
<feature type="domain" description="HMA" evidence="5">
    <location>
        <begin position="168"/>
        <end position="232"/>
    </location>
</feature>
<dbReference type="PANTHER" id="PTHR46195:SF2">
    <property type="entry name" value="HEAVY METAL-ASSOCIATED ISOPRENYLATED PLANT PROTEIN 7"/>
    <property type="match status" value="1"/>
</dbReference>
<evidence type="ECO:0000256" key="3">
    <source>
        <dbReference type="ARBA" id="ARBA00024045"/>
    </source>
</evidence>
<dbReference type="InterPro" id="IPR044577">
    <property type="entry name" value="HIPP4/7/8/17/18/19"/>
</dbReference>
<dbReference type="SUPFAM" id="SSF55008">
    <property type="entry name" value="HMA, heavy metal-associated domain"/>
    <property type="match status" value="2"/>
</dbReference>